<dbReference type="SUPFAM" id="SSF54236">
    <property type="entry name" value="Ubiquitin-like"/>
    <property type="match status" value="1"/>
</dbReference>
<keyword evidence="1" id="KW-0175">Coiled coil</keyword>
<gene>
    <name evidence="3" type="ORF">GDO86_005655</name>
</gene>
<dbReference type="SMART" id="SM00314">
    <property type="entry name" value="RA"/>
    <property type="match status" value="1"/>
</dbReference>
<dbReference type="GO" id="GO:0007165">
    <property type="term" value="P:signal transduction"/>
    <property type="evidence" value="ECO:0007669"/>
    <property type="project" value="InterPro"/>
</dbReference>
<dbReference type="InterPro" id="IPR029071">
    <property type="entry name" value="Ubiquitin-like_domsf"/>
</dbReference>
<dbReference type="PANTHER" id="PTHR15286">
    <property type="entry name" value="RAS-ASSOCIATING DOMAIN CONTAINING PROTEIN"/>
    <property type="match status" value="1"/>
</dbReference>
<dbReference type="InterPro" id="IPR033593">
    <property type="entry name" value="N-RASSF"/>
</dbReference>
<evidence type="ECO:0000313" key="4">
    <source>
        <dbReference type="Proteomes" id="UP000812440"/>
    </source>
</evidence>
<comment type="caution">
    <text evidence="3">The sequence shown here is derived from an EMBL/GenBank/DDBJ whole genome shotgun (WGS) entry which is preliminary data.</text>
</comment>
<reference evidence="3" key="1">
    <citation type="thesis" date="2020" institute="ProQuest LLC" country="789 East Eisenhower Parkway, Ann Arbor, MI, USA">
        <title>Comparative Genomics and Chromosome Evolution.</title>
        <authorList>
            <person name="Mudd A.B."/>
        </authorList>
    </citation>
    <scope>NUCLEOTIDE SEQUENCE</scope>
    <source>
        <strain evidence="3">Female2</strain>
        <tissue evidence="3">Blood</tissue>
    </source>
</reference>
<dbReference type="InterPro" id="IPR000159">
    <property type="entry name" value="RA_dom"/>
</dbReference>
<dbReference type="Gene3D" id="3.10.20.90">
    <property type="entry name" value="Phosphatidylinositol 3-kinase Catalytic Subunit, Chain A, domain 1"/>
    <property type="match status" value="1"/>
</dbReference>
<dbReference type="PROSITE" id="PS50200">
    <property type="entry name" value="RA"/>
    <property type="match status" value="1"/>
</dbReference>
<accession>A0A8T2J6Z6</accession>
<organism evidence="3 4">
    <name type="scientific">Hymenochirus boettgeri</name>
    <name type="common">Congo dwarf clawed frog</name>
    <dbReference type="NCBI Taxonomy" id="247094"/>
    <lineage>
        <taxon>Eukaryota</taxon>
        <taxon>Metazoa</taxon>
        <taxon>Chordata</taxon>
        <taxon>Craniata</taxon>
        <taxon>Vertebrata</taxon>
        <taxon>Euteleostomi</taxon>
        <taxon>Amphibia</taxon>
        <taxon>Batrachia</taxon>
        <taxon>Anura</taxon>
        <taxon>Pipoidea</taxon>
        <taxon>Pipidae</taxon>
        <taxon>Pipinae</taxon>
        <taxon>Hymenochirus</taxon>
    </lineage>
</organism>
<name>A0A8T2J6Z6_9PIPI</name>
<keyword evidence="4" id="KW-1185">Reference proteome</keyword>
<sequence length="427" mass="49997">MAPFGKHILKTLFKHRSSRVNMEHMENQIVVWVFQEEKIVTGLTKYTTCVEIVRALLEDHDVTAEGNCFLLGHHHDYRIVEKWRGFERILPSRTKIFKLWKAWGKEQIHLNFVLVKADAFLSVPMFRSAEAKIDHNIDRKFEYSPAYHIKTLPLEKRKRIIKKAFRKLSNMKKDIDFQDRNNLETLIHIIISQDHTIKQQIQRIEELDKEIGTKEAHLHLERFENNGVNYVQNLYLKPVSPETENESKHTKKYFAEQVKRQEELLHLEENLNHLKSLISSLSSEIEVEICSIYTEENKDKECFDDSKNKLEENNLRCVKQELHKSLKEGLHLHYDFECIQEQIKCKDSLLLNQEREFKRLEEELQSFCNTDTNSPLNCQAAFPANSMVNKVDATDHFTVNLCGVNIHDTDSDTGISSGHSQDSEPAS</sequence>
<feature type="domain" description="Ras-associating" evidence="2">
    <location>
        <begin position="43"/>
        <end position="119"/>
    </location>
</feature>
<evidence type="ECO:0000259" key="2">
    <source>
        <dbReference type="PROSITE" id="PS50200"/>
    </source>
</evidence>
<protein>
    <recommendedName>
        <fullName evidence="2">Ras-associating domain-containing protein</fullName>
    </recommendedName>
</protein>
<dbReference type="AlphaFoldDB" id="A0A8T2J6Z6"/>
<dbReference type="PANTHER" id="PTHR15286:SF10">
    <property type="entry name" value="RAS ASSOCIATION DOMAIN-CONTAINING PROTEIN 9"/>
    <property type="match status" value="1"/>
</dbReference>
<feature type="coiled-coil region" evidence="1">
    <location>
        <begin position="343"/>
        <end position="370"/>
    </location>
</feature>
<evidence type="ECO:0000313" key="3">
    <source>
        <dbReference type="EMBL" id="KAG8439533.1"/>
    </source>
</evidence>
<dbReference type="OrthoDB" id="10034447at2759"/>
<proteinExistence type="predicted"/>
<evidence type="ECO:0000256" key="1">
    <source>
        <dbReference type="SAM" id="Coils"/>
    </source>
</evidence>
<dbReference type="EMBL" id="JAACNH010000006">
    <property type="protein sequence ID" value="KAG8439533.1"/>
    <property type="molecule type" value="Genomic_DNA"/>
</dbReference>
<dbReference type="Proteomes" id="UP000812440">
    <property type="component" value="Chromosome 3"/>
</dbReference>